<dbReference type="Pfam" id="PF01786">
    <property type="entry name" value="AOX"/>
    <property type="match status" value="2"/>
</dbReference>
<feature type="binding site" evidence="16">
    <location>
        <position position="423"/>
    </location>
    <ligand>
        <name>Fe cation</name>
        <dbReference type="ChEBI" id="CHEBI:24875"/>
        <label>1</label>
    </ligand>
</feature>
<evidence type="ECO:0000256" key="1">
    <source>
        <dbReference type="ARBA" id="ARBA00004273"/>
    </source>
</evidence>
<dbReference type="PANTHER" id="PTHR31803">
    <property type="entry name" value="ALTERNATIVE OXIDASE"/>
    <property type="match status" value="1"/>
</dbReference>
<keyword evidence="13" id="KW-0496">Mitochondrion</keyword>
<evidence type="ECO:0000256" key="15">
    <source>
        <dbReference type="ARBA" id="ARBA00025285"/>
    </source>
</evidence>
<comment type="similarity">
    <text evidence="2">Belongs to the alternative oxidase family.</text>
</comment>
<dbReference type="Proteomes" id="UP000054636">
    <property type="component" value="Unassembled WGS sequence"/>
</dbReference>
<evidence type="ECO:0000256" key="6">
    <source>
        <dbReference type="ARBA" id="ARBA00022723"/>
    </source>
</evidence>
<feature type="binding site" evidence="16">
    <location>
        <position position="318"/>
    </location>
    <ligand>
        <name>Fe cation</name>
        <dbReference type="ChEBI" id="CHEBI:24875"/>
        <label>2</label>
    </ligand>
</feature>
<reference evidence="18 19" key="1">
    <citation type="submission" date="2015-11" db="EMBL/GenBank/DDBJ databases">
        <title>Genomes and virulence difference between two physiological races of Phytophthora nicotianae.</title>
        <authorList>
            <person name="Liu H."/>
            <person name="Ma X."/>
            <person name="Yu H."/>
            <person name="Fang D."/>
            <person name="Li Y."/>
            <person name="Wang X."/>
            <person name="Wang W."/>
            <person name="Dong Y."/>
            <person name="Xiao B."/>
        </authorList>
    </citation>
    <scope>NUCLEOTIDE SEQUENCE [LARGE SCALE GENOMIC DNA]</scope>
    <source>
        <strain evidence="19">race 1</strain>
    </source>
</reference>
<proteinExistence type="inferred from homology"/>
<dbReference type="GO" id="GO:0005743">
    <property type="term" value="C:mitochondrial inner membrane"/>
    <property type="evidence" value="ECO:0007669"/>
    <property type="project" value="UniProtKB-SubCell"/>
</dbReference>
<name>A0A0W8DQM0_PHYNI</name>
<evidence type="ECO:0000256" key="16">
    <source>
        <dbReference type="PIRSR" id="PIRSR005229-1"/>
    </source>
</evidence>
<evidence type="ECO:0000256" key="11">
    <source>
        <dbReference type="ARBA" id="ARBA00023002"/>
    </source>
</evidence>
<feature type="binding site" evidence="16">
    <location>
        <position position="423"/>
    </location>
    <ligand>
        <name>Fe cation</name>
        <dbReference type="ChEBI" id="CHEBI:24875"/>
        <label>2</label>
    </ligand>
</feature>
<comment type="subcellular location">
    <subcellularLocation>
        <location evidence="1">Mitochondrion inner membrane</location>
    </subcellularLocation>
</comment>
<comment type="caution">
    <text evidence="18">The sequence shown here is derived from an EMBL/GenBank/DDBJ whole genome shotgun (WGS) entry which is preliminary data.</text>
</comment>
<dbReference type="InterPro" id="IPR002680">
    <property type="entry name" value="AOX"/>
</dbReference>
<comment type="function">
    <text evidence="15">Catalyzes cyanide-resistant oxygen consumption. May increase respiration when the cytochrome respiratory pathway is restricted, or in response to low temperatures.</text>
</comment>
<dbReference type="CDD" id="cd01053">
    <property type="entry name" value="AOX"/>
    <property type="match status" value="1"/>
</dbReference>
<dbReference type="Gene3D" id="1.20.1260.140">
    <property type="entry name" value="Alternative oxidase"/>
    <property type="match status" value="2"/>
</dbReference>
<evidence type="ECO:0000256" key="7">
    <source>
        <dbReference type="ARBA" id="ARBA00022792"/>
    </source>
</evidence>
<feature type="transmembrane region" description="Helical" evidence="17">
    <location>
        <begin position="208"/>
        <end position="231"/>
    </location>
</feature>
<evidence type="ECO:0000256" key="10">
    <source>
        <dbReference type="ARBA" id="ARBA00022989"/>
    </source>
</evidence>
<keyword evidence="9" id="KW-0249">Electron transport</keyword>
<keyword evidence="5 17" id="KW-0812">Transmembrane</keyword>
<comment type="cofactor">
    <cofactor evidence="16">
        <name>Fe cation</name>
        <dbReference type="ChEBI" id="CHEBI:24875"/>
    </cofactor>
    <text evidence="16">Binds 2 iron ions per subunit.</text>
</comment>
<evidence type="ECO:0000256" key="9">
    <source>
        <dbReference type="ARBA" id="ARBA00022982"/>
    </source>
</evidence>
<protein>
    <submittedName>
        <fullName evidence="18">Telomerase protein component 1</fullName>
    </submittedName>
</protein>
<evidence type="ECO:0000256" key="17">
    <source>
        <dbReference type="SAM" id="Phobius"/>
    </source>
</evidence>
<dbReference type="InterPro" id="IPR038659">
    <property type="entry name" value="AOX_sf"/>
</dbReference>
<dbReference type="GO" id="GO:0046872">
    <property type="term" value="F:metal ion binding"/>
    <property type="evidence" value="ECO:0007669"/>
    <property type="project" value="UniProtKB-KW"/>
</dbReference>
<organism evidence="18 19">
    <name type="scientific">Phytophthora nicotianae</name>
    <name type="common">Potato buckeye rot agent</name>
    <name type="synonym">Phytophthora parasitica</name>
    <dbReference type="NCBI Taxonomy" id="4792"/>
    <lineage>
        <taxon>Eukaryota</taxon>
        <taxon>Sar</taxon>
        <taxon>Stramenopiles</taxon>
        <taxon>Oomycota</taxon>
        <taxon>Peronosporomycetes</taxon>
        <taxon>Peronosporales</taxon>
        <taxon>Peronosporaceae</taxon>
        <taxon>Phytophthora</taxon>
    </lineage>
</organism>
<keyword evidence="3" id="KW-0813">Transport</keyword>
<gene>
    <name evidence="18" type="ORF">AM588_10007868</name>
</gene>
<keyword evidence="4" id="KW-0679">Respiratory chain</keyword>
<feature type="binding site" evidence="16">
    <location>
        <position position="321"/>
    </location>
    <ligand>
        <name>Fe cation</name>
        <dbReference type="ChEBI" id="CHEBI:24875"/>
        <label>1</label>
    </ligand>
</feature>
<dbReference type="PANTHER" id="PTHR31803:SF3">
    <property type="entry name" value="ALTERNATIVE OXIDASE"/>
    <property type="match status" value="1"/>
</dbReference>
<dbReference type="GO" id="GO:0009916">
    <property type="term" value="F:alternative oxidase activity"/>
    <property type="evidence" value="ECO:0007669"/>
    <property type="project" value="InterPro"/>
</dbReference>
<evidence type="ECO:0000256" key="2">
    <source>
        <dbReference type="ARBA" id="ARBA00008388"/>
    </source>
</evidence>
<keyword evidence="10 17" id="KW-1133">Transmembrane helix</keyword>
<keyword evidence="7" id="KW-0999">Mitochondrion inner membrane</keyword>
<evidence type="ECO:0000256" key="14">
    <source>
        <dbReference type="ARBA" id="ARBA00023136"/>
    </source>
</evidence>
<evidence type="ECO:0000313" key="18">
    <source>
        <dbReference type="EMBL" id="KUF98492.1"/>
    </source>
</evidence>
<dbReference type="PIRSF" id="PIRSF005229">
    <property type="entry name" value="AOX"/>
    <property type="match status" value="1"/>
</dbReference>
<keyword evidence="6 16" id="KW-0479">Metal-binding</keyword>
<feature type="transmembrane region" description="Helical" evidence="17">
    <location>
        <begin position="271"/>
        <end position="292"/>
    </location>
</feature>
<dbReference type="GO" id="GO:0010230">
    <property type="term" value="P:alternative respiration"/>
    <property type="evidence" value="ECO:0007669"/>
    <property type="project" value="TreeGrafter"/>
</dbReference>
<keyword evidence="14 17" id="KW-0472">Membrane</keyword>
<keyword evidence="11" id="KW-0560">Oxidoreductase</keyword>
<dbReference type="FunFam" id="1.20.1260.140:FF:000002">
    <property type="entry name" value="Alternative oxidase"/>
    <property type="match status" value="1"/>
</dbReference>
<evidence type="ECO:0000313" key="19">
    <source>
        <dbReference type="Proteomes" id="UP000054636"/>
    </source>
</evidence>
<feature type="binding site" evidence="16">
    <location>
        <position position="426"/>
    </location>
    <ligand>
        <name>Fe cation</name>
        <dbReference type="ChEBI" id="CHEBI:24875"/>
        <label>2</label>
    </ligand>
</feature>
<evidence type="ECO:0000256" key="12">
    <source>
        <dbReference type="ARBA" id="ARBA00023004"/>
    </source>
</evidence>
<dbReference type="EMBL" id="LNFP01000067">
    <property type="protein sequence ID" value="KUF98492.1"/>
    <property type="molecule type" value="Genomic_DNA"/>
</dbReference>
<evidence type="ECO:0000256" key="3">
    <source>
        <dbReference type="ARBA" id="ARBA00022448"/>
    </source>
</evidence>
<evidence type="ECO:0000256" key="13">
    <source>
        <dbReference type="ARBA" id="ARBA00023128"/>
    </source>
</evidence>
<accession>A0A0W8DQM0</accession>
<feature type="binding site" evidence="16">
    <location>
        <position position="279"/>
    </location>
    <ligand>
        <name>Fe cation</name>
        <dbReference type="ChEBI" id="CHEBI:24875"/>
        <label>1</label>
    </ligand>
</feature>
<evidence type="ECO:0000256" key="8">
    <source>
        <dbReference type="ARBA" id="ARBA00022946"/>
    </source>
</evidence>
<evidence type="ECO:0000256" key="5">
    <source>
        <dbReference type="ARBA" id="ARBA00022692"/>
    </source>
</evidence>
<feature type="transmembrane region" description="Helical" evidence="17">
    <location>
        <begin position="333"/>
        <end position="356"/>
    </location>
</feature>
<evidence type="ECO:0000256" key="4">
    <source>
        <dbReference type="ARBA" id="ARBA00022660"/>
    </source>
</evidence>
<sequence>MHFAASNFVQRSALSPLYRRQAMGLLKRQRFASTASTTNQQAMAAVTADAGKFNPEPTDATNEPAYKAHFKQTRVTTNESGEPIWENPINHAVYDLNQISTMEQTHHPITKMHERVAYLAVQALRTGFDIISGYRGPGGAMTEKDWLNRCLFLESVAGVPGMVGGMLRHLRSLRKFKRDYGWIHTLLEEAENERMHLLIFMNIKQPGYLFRGLVLGAQGVFFNGFFLTYLVSPRLTMNERAAYFAIKMLRVGFDKVSGYRGPGGEMTEKDWLNRCLFLESIAGVPGMVGGMLRHLRSLRRMKRDYGWIHTLLEEAENERMHLLIFMNLKQPGWFLRTLVIGAQGVFFNGFFLTYLVSPKTCHRFVGYLEEEAVKTYTYLLQDIEDGHLDEWKQKQAPFIAQTYYKLPQGSNLYNMVKCIRADECNHRDVNHKFADLDQDKGISPFVSNHHGEKD</sequence>
<feature type="binding site" evidence="16">
    <location>
        <position position="369"/>
    </location>
    <ligand>
        <name>Fe cation</name>
        <dbReference type="ChEBI" id="CHEBI:24875"/>
        <label>2</label>
    </ligand>
</feature>
<dbReference type="AlphaFoldDB" id="A0A0W8DQM0"/>
<keyword evidence="8" id="KW-0809">Transit peptide</keyword>
<keyword evidence="12 16" id="KW-0408">Iron</keyword>
<feature type="binding site" evidence="16">
    <location>
        <position position="318"/>
    </location>
    <ligand>
        <name>Fe cation</name>
        <dbReference type="ChEBI" id="CHEBI:24875"/>
        <label>1</label>
    </ligand>
</feature>